<protein>
    <recommendedName>
        <fullName evidence="8">Riboflavin transporter</fullName>
    </recommendedName>
</protein>
<keyword evidence="6 9" id="KW-1133">Transmembrane helix</keyword>
<dbReference type="AlphaFoldDB" id="A0AAD2WW41"/>
<comment type="similarity">
    <text evidence="2 8">Belongs to the prokaryotic riboflavin transporter (P-RFT) (TC 2.A.87) family.</text>
</comment>
<evidence type="ECO:0000256" key="4">
    <source>
        <dbReference type="ARBA" id="ARBA00022475"/>
    </source>
</evidence>
<keyword evidence="4 8" id="KW-1003">Cell membrane</keyword>
<reference evidence="10 11" key="1">
    <citation type="submission" date="2012-07" db="EMBL/GenBank/DDBJ databases">
        <authorList>
            <person name="Moroni P."/>
            <person name="Richards V.P."/>
            <person name="Durkin S.A.S."/>
            <person name="Kim M."/>
            <person name="Pavinski Bitar P.D."/>
            <person name="Stanhope M.J."/>
            <person name="Town C.D."/>
            <person name="Zadoks R.N."/>
            <person name="Venter J.C."/>
        </authorList>
    </citation>
    <scope>NUCLEOTIDE SEQUENCE [LARGE SCALE GENOMIC DNA]</scope>
    <source>
        <strain evidence="10 11">MRI Z1-216</strain>
    </source>
</reference>
<evidence type="ECO:0000256" key="7">
    <source>
        <dbReference type="ARBA" id="ARBA00023136"/>
    </source>
</evidence>
<evidence type="ECO:0000256" key="9">
    <source>
        <dbReference type="SAM" id="Phobius"/>
    </source>
</evidence>
<dbReference type="PANTHER" id="PTHR38438:SF1">
    <property type="entry name" value="RIBOFLAVIN TRANSPORTER RIBU"/>
    <property type="match status" value="1"/>
</dbReference>
<feature type="transmembrane region" description="Helical" evidence="9">
    <location>
        <begin position="36"/>
        <end position="56"/>
    </location>
</feature>
<feature type="transmembrane region" description="Helical" evidence="9">
    <location>
        <begin position="193"/>
        <end position="210"/>
    </location>
</feature>
<organism evidence="10 11">
    <name type="scientific">Streptococcus agalactiae MRI Z1-216</name>
    <dbReference type="NCBI Taxonomy" id="1154879"/>
    <lineage>
        <taxon>Bacteria</taxon>
        <taxon>Bacillati</taxon>
        <taxon>Bacillota</taxon>
        <taxon>Bacilli</taxon>
        <taxon>Lactobacillales</taxon>
        <taxon>Streptococcaceae</taxon>
        <taxon>Streptococcus</taxon>
    </lineage>
</organism>
<proteinExistence type="inferred from homology"/>
<dbReference type="InterPro" id="IPR024529">
    <property type="entry name" value="ECF_trnsprt_substrate-spec"/>
</dbReference>
<evidence type="ECO:0000256" key="6">
    <source>
        <dbReference type="ARBA" id="ARBA00022989"/>
    </source>
</evidence>
<keyword evidence="5 9" id="KW-0812">Transmembrane</keyword>
<dbReference type="GO" id="GO:0032217">
    <property type="term" value="F:riboflavin transmembrane transporter activity"/>
    <property type="evidence" value="ECO:0007669"/>
    <property type="project" value="UniProtKB-UniRule"/>
</dbReference>
<dbReference type="Pfam" id="PF12822">
    <property type="entry name" value="ECF_trnsprt"/>
    <property type="match status" value="1"/>
</dbReference>
<evidence type="ECO:0000256" key="5">
    <source>
        <dbReference type="ARBA" id="ARBA00022692"/>
    </source>
</evidence>
<dbReference type="Proteomes" id="UP000015176">
    <property type="component" value="Unassembled WGS sequence"/>
</dbReference>
<keyword evidence="3 8" id="KW-0813">Transport</keyword>
<feature type="transmembrane region" description="Helical" evidence="9">
    <location>
        <begin position="138"/>
        <end position="158"/>
    </location>
</feature>
<dbReference type="Gene3D" id="1.10.1760.20">
    <property type="match status" value="1"/>
</dbReference>
<evidence type="ECO:0000313" key="11">
    <source>
        <dbReference type="Proteomes" id="UP000015176"/>
    </source>
</evidence>
<sequence length="222" mass="24906">MGEDKGFFRVPTLTFGASFNLFKLEEFFMTNTRKMVTIAILSALSFVLMMVSFPLIPGAEFLKVDFSILPMLVAFILFDLKSSYGVLLLRSLLKVILANRGPETFIGLPMNMVALALFLASFAIFWKNRESAKDFIKASLFGTVSLTVSMVALNYVFAIPLYAIFANFDIRTFIGVGNYLLTMVIPFNIVEGILISIVFYLTYVACLPILERYKKTNVISSK</sequence>
<comment type="subcellular location">
    <subcellularLocation>
        <location evidence="1">Cell membrane</location>
        <topology evidence="1">Multi-pass membrane protein</topology>
    </subcellularLocation>
</comment>
<name>A0AAD2WW41_STRAG</name>
<dbReference type="GO" id="GO:0005886">
    <property type="term" value="C:plasma membrane"/>
    <property type="evidence" value="ECO:0007669"/>
    <property type="project" value="UniProtKB-SubCell"/>
</dbReference>
<comment type="caution">
    <text evidence="10">The sequence shown here is derived from an EMBL/GenBank/DDBJ whole genome shotgun (WGS) entry which is preliminary data.</text>
</comment>
<accession>A0AAD2WW41</accession>
<evidence type="ECO:0000313" key="10">
    <source>
        <dbReference type="EMBL" id="EPU39034.1"/>
    </source>
</evidence>
<dbReference type="InterPro" id="IPR025720">
    <property type="entry name" value="RibU"/>
</dbReference>
<feature type="transmembrane region" description="Helical" evidence="9">
    <location>
        <begin position="105"/>
        <end position="126"/>
    </location>
</feature>
<evidence type="ECO:0000256" key="2">
    <source>
        <dbReference type="ARBA" id="ARBA00005540"/>
    </source>
</evidence>
<dbReference type="PANTHER" id="PTHR38438">
    <property type="entry name" value="RIBOFLAVIN TRANSPORTER RIBU"/>
    <property type="match status" value="1"/>
</dbReference>
<gene>
    <name evidence="10" type="ORF">SAG0164_04285</name>
</gene>
<evidence type="ECO:0000256" key="3">
    <source>
        <dbReference type="ARBA" id="ARBA00022448"/>
    </source>
</evidence>
<keyword evidence="7 8" id="KW-0472">Membrane</keyword>
<evidence type="ECO:0000256" key="8">
    <source>
        <dbReference type="PIRNR" id="PIRNR037778"/>
    </source>
</evidence>
<dbReference type="EMBL" id="ALSF01000071">
    <property type="protein sequence ID" value="EPU39034.1"/>
    <property type="molecule type" value="Genomic_DNA"/>
</dbReference>
<dbReference type="PIRSF" id="PIRSF037778">
    <property type="entry name" value="UCP037778_transp_RibU"/>
    <property type="match status" value="1"/>
</dbReference>
<feature type="transmembrane region" description="Helical" evidence="9">
    <location>
        <begin position="68"/>
        <end position="93"/>
    </location>
</feature>
<evidence type="ECO:0000256" key="1">
    <source>
        <dbReference type="ARBA" id="ARBA00004651"/>
    </source>
</evidence>
<comment type="function">
    <text evidence="8">Probably a riboflavin-binding protein that interacts with the energy-coupling factor (ECF) ABC-transporter complex.</text>
</comment>